<keyword evidence="3" id="KW-1185">Reference proteome</keyword>
<dbReference type="Gene3D" id="3.40.50.280">
    <property type="entry name" value="Cobalamin-binding domain"/>
    <property type="match status" value="1"/>
</dbReference>
<proteinExistence type="predicted"/>
<dbReference type="SUPFAM" id="SSF52242">
    <property type="entry name" value="Cobalamin (vitamin B12)-binding domain"/>
    <property type="match status" value="1"/>
</dbReference>
<evidence type="ECO:0000313" key="3">
    <source>
        <dbReference type="Proteomes" id="UP001500620"/>
    </source>
</evidence>
<protein>
    <submittedName>
        <fullName evidence="2">Cobalamin B12-binding domain-containing protein</fullName>
    </submittedName>
</protein>
<name>A0ABP8DDR2_9ACTN</name>
<gene>
    <name evidence="2" type="ORF">GCM10022255_051330</name>
</gene>
<comment type="caution">
    <text evidence="2">The sequence shown here is derived from an EMBL/GenBank/DDBJ whole genome shotgun (WGS) entry which is preliminary data.</text>
</comment>
<organism evidence="2 3">
    <name type="scientific">Dactylosporangium darangshiense</name>
    <dbReference type="NCBI Taxonomy" id="579108"/>
    <lineage>
        <taxon>Bacteria</taxon>
        <taxon>Bacillati</taxon>
        <taxon>Actinomycetota</taxon>
        <taxon>Actinomycetes</taxon>
        <taxon>Micromonosporales</taxon>
        <taxon>Micromonosporaceae</taxon>
        <taxon>Dactylosporangium</taxon>
    </lineage>
</organism>
<dbReference type="PROSITE" id="PS51332">
    <property type="entry name" value="B12_BINDING"/>
    <property type="match status" value="1"/>
</dbReference>
<evidence type="ECO:0000313" key="2">
    <source>
        <dbReference type="EMBL" id="GAA4252856.1"/>
    </source>
</evidence>
<dbReference type="Pfam" id="PF02310">
    <property type="entry name" value="B12-binding"/>
    <property type="match status" value="1"/>
</dbReference>
<dbReference type="EMBL" id="BAABAT010000014">
    <property type="protein sequence ID" value="GAA4252856.1"/>
    <property type="molecule type" value="Genomic_DNA"/>
</dbReference>
<feature type="domain" description="B12-binding" evidence="1">
    <location>
        <begin position="12"/>
        <end position="150"/>
    </location>
</feature>
<dbReference type="CDD" id="cd02065">
    <property type="entry name" value="B12-binding_like"/>
    <property type="match status" value="1"/>
</dbReference>
<sequence>MNAELVVDAGRRLEVIVTTVSSDAHTWNLVYLQLLLEELGCRVTNLGACTPDETILRECRLRRPDLLVVSSVNGHGGQEGLRLIEALRDRPELVATPVVIGGKLDVVGGGAGSTAAALLAAGFDAVFDDGAGLTSFRSFVRALPARAGAAIGAP</sequence>
<dbReference type="RefSeq" id="WP_345129880.1">
    <property type="nucleotide sequence ID" value="NZ_BAABAT010000014.1"/>
</dbReference>
<evidence type="ECO:0000259" key="1">
    <source>
        <dbReference type="PROSITE" id="PS51332"/>
    </source>
</evidence>
<dbReference type="InterPro" id="IPR036724">
    <property type="entry name" value="Cobalamin-bd_sf"/>
</dbReference>
<dbReference type="InterPro" id="IPR006158">
    <property type="entry name" value="Cobalamin-bd"/>
</dbReference>
<dbReference type="Proteomes" id="UP001500620">
    <property type="component" value="Unassembled WGS sequence"/>
</dbReference>
<reference evidence="3" key="1">
    <citation type="journal article" date="2019" name="Int. J. Syst. Evol. Microbiol.">
        <title>The Global Catalogue of Microorganisms (GCM) 10K type strain sequencing project: providing services to taxonomists for standard genome sequencing and annotation.</title>
        <authorList>
            <consortium name="The Broad Institute Genomics Platform"/>
            <consortium name="The Broad Institute Genome Sequencing Center for Infectious Disease"/>
            <person name="Wu L."/>
            <person name="Ma J."/>
        </authorList>
    </citation>
    <scope>NUCLEOTIDE SEQUENCE [LARGE SCALE GENOMIC DNA]</scope>
    <source>
        <strain evidence="3">JCM 17441</strain>
    </source>
</reference>
<accession>A0ABP8DDR2</accession>